<dbReference type="Gene3D" id="3.30.565.10">
    <property type="entry name" value="Histidine kinase-like ATPase, C-terminal domain"/>
    <property type="match status" value="1"/>
</dbReference>
<dbReference type="SUPFAM" id="SSF55874">
    <property type="entry name" value="ATPase domain of HSP90 chaperone/DNA topoisomerase II/histidine kinase"/>
    <property type="match status" value="1"/>
</dbReference>
<feature type="domain" description="MEDS" evidence="3">
    <location>
        <begin position="14"/>
        <end position="157"/>
    </location>
</feature>
<dbReference type="Pfam" id="PF14417">
    <property type="entry name" value="MEDS"/>
    <property type="match status" value="1"/>
</dbReference>
<evidence type="ECO:0000259" key="2">
    <source>
        <dbReference type="Pfam" id="PF13581"/>
    </source>
</evidence>
<dbReference type="InterPro" id="IPR003594">
    <property type="entry name" value="HATPase_dom"/>
</dbReference>
<dbReference type="InterPro" id="IPR025847">
    <property type="entry name" value="MEDS_domain"/>
</dbReference>
<dbReference type="NCBIfam" id="NF041045">
    <property type="entry name" value="RsbA_anti_sig"/>
    <property type="match status" value="1"/>
</dbReference>
<dbReference type="Proteomes" id="UP000619260">
    <property type="component" value="Unassembled WGS sequence"/>
</dbReference>
<proteinExistence type="predicted"/>
<dbReference type="InterPro" id="IPR050267">
    <property type="entry name" value="Anti-sigma-factor_SerPK"/>
</dbReference>
<dbReference type="CDD" id="cd16936">
    <property type="entry name" value="HATPase_RsbW-like"/>
    <property type="match status" value="1"/>
</dbReference>
<dbReference type="AlphaFoldDB" id="A0A8J4DV65"/>
<protein>
    <submittedName>
        <fullName evidence="4">Anti-sigma regulatory factor</fullName>
    </submittedName>
</protein>
<evidence type="ECO:0000259" key="3">
    <source>
        <dbReference type="Pfam" id="PF14417"/>
    </source>
</evidence>
<accession>A0A8J4DV65</accession>
<evidence type="ECO:0000313" key="4">
    <source>
        <dbReference type="EMBL" id="GIJ49842.1"/>
    </source>
</evidence>
<dbReference type="Pfam" id="PF13581">
    <property type="entry name" value="HATPase_c_2"/>
    <property type="match status" value="1"/>
</dbReference>
<gene>
    <name evidence="4" type="ORF">Val02_67280</name>
</gene>
<dbReference type="InterPro" id="IPR036890">
    <property type="entry name" value="HATPase_C_sf"/>
</dbReference>
<dbReference type="EMBL" id="BOPF01000031">
    <property type="protein sequence ID" value="GIJ49842.1"/>
    <property type="molecule type" value="Genomic_DNA"/>
</dbReference>
<dbReference type="PANTHER" id="PTHR35526:SF3">
    <property type="entry name" value="ANTI-SIGMA-F FACTOR RSBW"/>
    <property type="match status" value="1"/>
</dbReference>
<keyword evidence="1" id="KW-0418">Kinase</keyword>
<name>A0A8J4DV65_9ACTN</name>
<dbReference type="PANTHER" id="PTHR35526">
    <property type="entry name" value="ANTI-SIGMA-F FACTOR RSBW-RELATED"/>
    <property type="match status" value="1"/>
</dbReference>
<keyword evidence="5" id="KW-1185">Reference proteome</keyword>
<comment type="caution">
    <text evidence="4">The sequence shown here is derived from an EMBL/GenBank/DDBJ whole genome shotgun (WGS) entry which is preliminary data.</text>
</comment>
<dbReference type="GO" id="GO:0004674">
    <property type="term" value="F:protein serine/threonine kinase activity"/>
    <property type="evidence" value="ECO:0007669"/>
    <property type="project" value="UniProtKB-KW"/>
</dbReference>
<dbReference type="InterPro" id="IPR047718">
    <property type="entry name" value="RsbA-like_anti_sig"/>
</dbReference>
<organism evidence="4 5">
    <name type="scientific">Virgisporangium aliadipatigenens</name>
    <dbReference type="NCBI Taxonomy" id="741659"/>
    <lineage>
        <taxon>Bacteria</taxon>
        <taxon>Bacillati</taxon>
        <taxon>Actinomycetota</taxon>
        <taxon>Actinomycetes</taxon>
        <taxon>Micromonosporales</taxon>
        <taxon>Micromonosporaceae</taxon>
        <taxon>Virgisporangium</taxon>
    </lineage>
</organism>
<reference evidence="4" key="1">
    <citation type="submission" date="2021-01" db="EMBL/GenBank/DDBJ databases">
        <title>Whole genome shotgun sequence of Virgisporangium aliadipatigenens NBRC 105644.</title>
        <authorList>
            <person name="Komaki H."/>
            <person name="Tamura T."/>
        </authorList>
    </citation>
    <scope>NUCLEOTIDE SEQUENCE</scope>
    <source>
        <strain evidence="4">NBRC 105644</strain>
    </source>
</reference>
<keyword evidence="1" id="KW-0808">Transferase</keyword>
<evidence type="ECO:0000256" key="1">
    <source>
        <dbReference type="ARBA" id="ARBA00022527"/>
    </source>
</evidence>
<feature type="domain" description="Histidine kinase/HSP90-like ATPase" evidence="2">
    <location>
        <begin position="201"/>
        <end position="310"/>
    </location>
</feature>
<sequence>MGEGRVLQMTSLAHEALMYRDAPSYLDGCLPFIDRGLQSGAPVLVAVPKANGELLRRELGTRDDQVRILDMTIDGRNPGRIIPAVLHAFIEEHRGQPVHIIGEPVWPTRTAAEYPACMQHEAMINSVFDDARASILCAYHVHDLEPEVLADAARTHPVLVNAGQRQDSRAYTPPRAVMELFNRPLPVPPPHAALMVFDNVDDLLELRNFVEKAARDIGLVYDRSVDLQVAANELATNTIRHSGGPGVARVWADDGHIICDVSDGGHIPDPLAGRVPPPLSSESGRGLLLVNYLCDLVRIYTTPGATSVRVYVRLS</sequence>
<evidence type="ECO:0000313" key="5">
    <source>
        <dbReference type="Proteomes" id="UP000619260"/>
    </source>
</evidence>
<keyword evidence="1" id="KW-0723">Serine/threonine-protein kinase</keyword>